<evidence type="ECO:0000256" key="3">
    <source>
        <dbReference type="ARBA" id="ARBA00022692"/>
    </source>
</evidence>
<evidence type="ECO:0000256" key="1">
    <source>
        <dbReference type="ARBA" id="ARBA00004651"/>
    </source>
</evidence>
<dbReference type="PANTHER" id="PTHR30213">
    <property type="entry name" value="INNER MEMBRANE PROTEIN YHJD"/>
    <property type="match status" value="1"/>
</dbReference>
<dbReference type="GO" id="GO:0005886">
    <property type="term" value="C:plasma membrane"/>
    <property type="evidence" value="ECO:0007669"/>
    <property type="project" value="UniProtKB-SubCell"/>
</dbReference>
<evidence type="ECO:0000256" key="5">
    <source>
        <dbReference type="ARBA" id="ARBA00023136"/>
    </source>
</evidence>
<feature type="transmembrane region" description="Helical" evidence="6">
    <location>
        <begin position="175"/>
        <end position="195"/>
    </location>
</feature>
<keyword evidence="3 6" id="KW-0812">Transmembrane</keyword>
<dbReference type="EMBL" id="FOTY01000002">
    <property type="protein sequence ID" value="SFL56258.1"/>
    <property type="molecule type" value="Genomic_DNA"/>
</dbReference>
<dbReference type="RefSeq" id="WP_090925429.1">
    <property type="nucleotide sequence ID" value="NZ_FOTY01000002.1"/>
</dbReference>
<evidence type="ECO:0000313" key="8">
    <source>
        <dbReference type="Proteomes" id="UP000199668"/>
    </source>
</evidence>
<name>A0A1I4IPH0_9BACI</name>
<accession>A0A1I4IPH0</accession>
<evidence type="ECO:0000256" key="6">
    <source>
        <dbReference type="SAM" id="Phobius"/>
    </source>
</evidence>
<dbReference type="PANTHER" id="PTHR30213:SF0">
    <property type="entry name" value="UPF0761 MEMBRANE PROTEIN YIHY"/>
    <property type="match status" value="1"/>
</dbReference>
<proteinExistence type="predicted"/>
<protein>
    <submittedName>
        <fullName evidence="7">Membrane protein</fullName>
    </submittedName>
</protein>
<feature type="transmembrane region" description="Helical" evidence="6">
    <location>
        <begin position="89"/>
        <end position="109"/>
    </location>
</feature>
<feature type="transmembrane region" description="Helical" evidence="6">
    <location>
        <begin position="30"/>
        <end position="51"/>
    </location>
</feature>
<keyword evidence="5 6" id="KW-0472">Membrane</keyword>
<reference evidence="7 8" key="1">
    <citation type="submission" date="2016-10" db="EMBL/GenBank/DDBJ databases">
        <authorList>
            <person name="de Groot N.N."/>
        </authorList>
    </citation>
    <scope>NUCLEOTIDE SEQUENCE [LARGE SCALE GENOMIC DNA]</scope>
    <source>
        <strain evidence="7 8">CGMCC 1.6134</strain>
    </source>
</reference>
<feature type="transmembrane region" description="Helical" evidence="6">
    <location>
        <begin position="207"/>
        <end position="228"/>
    </location>
</feature>
<dbReference type="OrthoDB" id="9775903at2"/>
<evidence type="ECO:0000313" key="7">
    <source>
        <dbReference type="EMBL" id="SFL56258.1"/>
    </source>
</evidence>
<keyword evidence="2" id="KW-1003">Cell membrane</keyword>
<keyword evidence="4 6" id="KW-1133">Transmembrane helix</keyword>
<dbReference type="AlphaFoldDB" id="A0A1I4IPH0"/>
<dbReference type="NCBIfam" id="TIGR00765">
    <property type="entry name" value="yihY_not_rbn"/>
    <property type="match status" value="1"/>
</dbReference>
<gene>
    <name evidence="7" type="ORF">SAMN04488054_102161</name>
</gene>
<keyword evidence="8" id="KW-1185">Reference proteome</keyword>
<dbReference type="Pfam" id="PF03631">
    <property type="entry name" value="Virul_fac_BrkB"/>
    <property type="match status" value="1"/>
</dbReference>
<organism evidence="7 8">
    <name type="scientific">Salibacterium qingdaonense</name>
    <dbReference type="NCBI Taxonomy" id="266892"/>
    <lineage>
        <taxon>Bacteria</taxon>
        <taxon>Bacillati</taxon>
        <taxon>Bacillota</taxon>
        <taxon>Bacilli</taxon>
        <taxon>Bacillales</taxon>
        <taxon>Bacillaceae</taxon>
    </lineage>
</organism>
<dbReference type="Proteomes" id="UP000199668">
    <property type="component" value="Unassembled WGS sequence"/>
</dbReference>
<dbReference type="InterPro" id="IPR017039">
    <property type="entry name" value="Virul_fac_BrkB"/>
</dbReference>
<evidence type="ECO:0000256" key="4">
    <source>
        <dbReference type="ARBA" id="ARBA00022989"/>
    </source>
</evidence>
<feature type="transmembrane region" description="Helical" evidence="6">
    <location>
        <begin position="129"/>
        <end position="155"/>
    </location>
</feature>
<feature type="transmembrane region" description="Helical" evidence="6">
    <location>
        <begin position="240"/>
        <end position="262"/>
    </location>
</feature>
<evidence type="ECO:0000256" key="2">
    <source>
        <dbReference type="ARBA" id="ARBA00022475"/>
    </source>
</evidence>
<sequence length="275" mass="30511">MGIHTVNHFFKTLLREMNEDRAFGLAAEQAFYYMLSLFPLLILSLSILPYFSIEAGEVMSLLQSALPDGTAAMLEENVFSIVQNENTGLLTFGIIGTIWSASTGLNAFIKAMNQAFNVKTPRAFWQTRLLSILLTFALLVVLILIFVLSIFGNVILQTVTSYLPVQEHTEVLLQMVRRLLSVLVMIALLCSLYYFGPNTRVPMKYVLPGAAAATLMWQLISAGFSFYVQQFGNYSATYGSLGGVIVLMLWLFLTGLTLVIGGEINAVLHQRKNTT</sequence>
<comment type="subcellular location">
    <subcellularLocation>
        <location evidence="1">Cell membrane</location>
        <topology evidence="1">Multi-pass membrane protein</topology>
    </subcellularLocation>
</comment>
<dbReference type="STRING" id="266892.SAMN04488054_102161"/>
<dbReference type="PIRSF" id="PIRSF035875">
    <property type="entry name" value="RNase_BN"/>
    <property type="match status" value="1"/>
</dbReference>